<sequence length="38" mass="4365">MPEEKYPLAVESIGGDTYIVMSRGHHDVREFMVEVVKD</sequence>
<reference evidence="1 2" key="1">
    <citation type="submission" date="2018-06" db="EMBL/GenBank/DDBJ databases">
        <authorList>
            <consortium name="Pathogen Informatics"/>
            <person name="Doyle S."/>
        </authorList>
    </citation>
    <scope>NUCLEOTIDE SEQUENCE [LARGE SCALE GENOMIC DNA]</scope>
    <source>
        <strain evidence="1 2">NCTC10038</strain>
    </source>
</reference>
<evidence type="ECO:0000313" key="2">
    <source>
        <dbReference type="Proteomes" id="UP000248640"/>
    </source>
</evidence>
<evidence type="ECO:0000313" key="1">
    <source>
        <dbReference type="EMBL" id="SQF92197.1"/>
    </source>
</evidence>
<name>A0A3M3Y4M0_PSEFL</name>
<protein>
    <submittedName>
        <fullName evidence="1">Uncharacterized protein</fullName>
    </submittedName>
</protein>
<accession>A0A3M3Y4M0</accession>
<gene>
    <name evidence="1" type="ORF">NCTC10038_03628</name>
</gene>
<organism evidence="1 2">
    <name type="scientific">Pseudomonas fluorescens</name>
    <dbReference type="NCBI Taxonomy" id="294"/>
    <lineage>
        <taxon>Bacteria</taxon>
        <taxon>Pseudomonadati</taxon>
        <taxon>Pseudomonadota</taxon>
        <taxon>Gammaproteobacteria</taxon>
        <taxon>Pseudomonadales</taxon>
        <taxon>Pseudomonadaceae</taxon>
        <taxon>Pseudomonas</taxon>
    </lineage>
</organism>
<proteinExistence type="predicted"/>
<dbReference type="AlphaFoldDB" id="A0A3M3Y4M0"/>
<dbReference type="Proteomes" id="UP000248640">
    <property type="component" value="Chromosome 1"/>
</dbReference>
<dbReference type="EMBL" id="LS483372">
    <property type="protein sequence ID" value="SQF92197.1"/>
    <property type="molecule type" value="Genomic_DNA"/>
</dbReference>